<feature type="region of interest" description="Disordered" evidence="1">
    <location>
        <begin position="101"/>
        <end position="126"/>
    </location>
</feature>
<dbReference type="EMBL" id="CP025430">
    <property type="protein sequence ID" value="AUH66412.1"/>
    <property type="molecule type" value="Genomic_DNA"/>
</dbReference>
<feature type="domain" description="Toprim" evidence="2">
    <location>
        <begin position="236"/>
        <end position="326"/>
    </location>
</feature>
<evidence type="ECO:0000259" key="3">
    <source>
        <dbReference type="Pfam" id="PF23639"/>
    </source>
</evidence>
<gene>
    <name evidence="4" type="ORF">CX676_16000</name>
</gene>
<evidence type="ECO:0000256" key="1">
    <source>
        <dbReference type="SAM" id="MobiDB-lite"/>
    </source>
</evidence>
<dbReference type="Pfam" id="PF23639">
    <property type="entry name" value="DUF7146"/>
    <property type="match status" value="1"/>
</dbReference>
<dbReference type="KEGG" id="pzh:CX676_16000"/>
<dbReference type="Pfam" id="PF13362">
    <property type="entry name" value="Toprim_3"/>
    <property type="match status" value="1"/>
</dbReference>
<keyword evidence="5" id="KW-1185">Reference proteome</keyword>
<reference evidence="4 5" key="1">
    <citation type="journal article" date="2013" name="Antonie Van Leeuwenhoek">
        <title>Paracoccus zhejiangensis sp. nov., isolated from activated sludge in wastewater-treatment system.</title>
        <authorList>
            <person name="Wu Z.G."/>
            <person name="Zhang D.F."/>
            <person name="Liu Y.L."/>
            <person name="Wang F."/>
            <person name="Jiang X."/>
            <person name="Li C."/>
            <person name="Li S.P."/>
            <person name="Hong Q."/>
            <person name="Li W.J."/>
        </authorList>
    </citation>
    <scope>NUCLEOTIDE SEQUENCE [LARGE SCALE GENOMIC DNA]</scope>
    <source>
        <strain evidence="4 5">J6</strain>
    </source>
</reference>
<feature type="domain" description="DUF7146" evidence="3">
    <location>
        <begin position="124"/>
        <end position="229"/>
    </location>
</feature>
<dbReference type="AlphaFoldDB" id="A0A2H5F4E2"/>
<dbReference type="RefSeq" id="WP_101754388.1">
    <property type="nucleotide sequence ID" value="NZ_CP025430.1"/>
</dbReference>
<accession>A0A2H5F4E2</accession>
<dbReference type="Proteomes" id="UP000234530">
    <property type="component" value="Chromosome"/>
</dbReference>
<protein>
    <submittedName>
        <fullName evidence="4">DNA primase</fullName>
    </submittedName>
</protein>
<evidence type="ECO:0000313" key="4">
    <source>
        <dbReference type="EMBL" id="AUH66412.1"/>
    </source>
</evidence>
<dbReference type="InterPro" id="IPR055570">
    <property type="entry name" value="DUF7146"/>
</dbReference>
<name>A0A2H5F4E2_9RHOB</name>
<evidence type="ECO:0000259" key="2">
    <source>
        <dbReference type="Pfam" id="PF13362"/>
    </source>
</evidence>
<organism evidence="4 5">
    <name type="scientific">Paracoccus zhejiangensis</name>
    <dbReference type="NCBI Taxonomy" id="1077935"/>
    <lineage>
        <taxon>Bacteria</taxon>
        <taxon>Pseudomonadati</taxon>
        <taxon>Pseudomonadota</taxon>
        <taxon>Alphaproteobacteria</taxon>
        <taxon>Rhodobacterales</taxon>
        <taxon>Paracoccaceae</taxon>
        <taxon>Paracoccus</taxon>
    </lineage>
</organism>
<sequence length="347" mass="37607">MPRHDASELAIRLGREAEAVCRHYLSSGQRTGRYWLVGDVQNTPGRSMFVRLTGPESGKGAVGKWTDMATGEHGDLLDVIREALGLADFRDVAEEARRFLSIPHPEPESTRMPTGSTSSTAPGSPEASRRLFAMAQPIRGTLAEIYLNGRAITSLSGTAVLRFHPRCYYRPDDHSPTEIRPALVAAVTDLSGHQTGAHRTWLAPDGSGKATVETPRRAMGDLLGHAVRFGTANEVLAAGEGIETVLSPRQVLPRMPMLAALSAAHLAAILFPPSLRRLYVVRDRDPAGEGARDRLVARAASLGIEAISLTPLRGDFNDDLRRHGADALRAALKDQLHPEDVRRFMAG</sequence>
<dbReference type="OrthoDB" id="9811157at2"/>
<evidence type="ECO:0000313" key="5">
    <source>
        <dbReference type="Proteomes" id="UP000234530"/>
    </source>
</evidence>
<feature type="compositionally biased region" description="Low complexity" evidence="1">
    <location>
        <begin position="113"/>
        <end position="126"/>
    </location>
</feature>
<dbReference type="InterPro" id="IPR006171">
    <property type="entry name" value="TOPRIM_dom"/>
</dbReference>
<proteinExistence type="predicted"/>